<dbReference type="AlphaFoldDB" id="A0A8H6SAA9"/>
<organism evidence="1 2">
    <name type="scientific">Mycena chlorophos</name>
    <name type="common">Agaric fungus</name>
    <name type="synonym">Agaricus chlorophos</name>
    <dbReference type="NCBI Taxonomy" id="658473"/>
    <lineage>
        <taxon>Eukaryota</taxon>
        <taxon>Fungi</taxon>
        <taxon>Dikarya</taxon>
        <taxon>Basidiomycota</taxon>
        <taxon>Agaricomycotina</taxon>
        <taxon>Agaricomycetes</taxon>
        <taxon>Agaricomycetidae</taxon>
        <taxon>Agaricales</taxon>
        <taxon>Marasmiineae</taxon>
        <taxon>Mycenaceae</taxon>
        <taxon>Mycena</taxon>
    </lineage>
</organism>
<reference evidence="1" key="1">
    <citation type="submission" date="2020-05" db="EMBL/GenBank/DDBJ databases">
        <title>Mycena genomes resolve the evolution of fungal bioluminescence.</title>
        <authorList>
            <person name="Tsai I.J."/>
        </authorList>
    </citation>
    <scope>NUCLEOTIDE SEQUENCE</scope>
    <source>
        <strain evidence="1">110903Hualien_Pintung</strain>
    </source>
</reference>
<evidence type="ECO:0000313" key="1">
    <source>
        <dbReference type="EMBL" id="KAF7295881.1"/>
    </source>
</evidence>
<evidence type="ECO:0000313" key="2">
    <source>
        <dbReference type="Proteomes" id="UP000613580"/>
    </source>
</evidence>
<dbReference type="Proteomes" id="UP000613580">
    <property type="component" value="Unassembled WGS sequence"/>
</dbReference>
<gene>
    <name evidence="1" type="ORF">HMN09_01131700</name>
</gene>
<dbReference type="OrthoDB" id="2921488at2759"/>
<keyword evidence="2" id="KW-1185">Reference proteome</keyword>
<comment type="caution">
    <text evidence="1">The sequence shown here is derived from an EMBL/GenBank/DDBJ whole genome shotgun (WGS) entry which is preliminary data.</text>
</comment>
<protein>
    <recommendedName>
        <fullName evidence="3">F-box domain-containing protein</fullName>
    </recommendedName>
</protein>
<accession>A0A8H6SAA9</accession>
<dbReference type="EMBL" id="JACAZE010000018">
    <property type="protein sequence ID" value="KAF7295881.1"/>
    <property type="molecule type" value="Genomic_DNA"/>
</dbReference>
<proteinExistence type="predicted"/>
<evidence type="ECO:0008006" key="3">
    <source>
        <dbReference type="Google" id="ProtNLM"/>
    </source>
</evidence>
<name>A0A8H6SAA9_MYCCL</name>
<sequence length="423" mass="47720">MLKCVPPFAVHCKAVYRYPSPIFPQELINEIVEYLENDAPNVPTLRSCALAASCFREPCQRKLFSHLVLALASHPEPEDHDAVLERLLEVFANSPRLATYVQDFTISYLGRYKSSWMKSPVLALIVRKLPAVTTFRLGLARWEDLSPAAHSAIAELIALPTLRNLSFMDLRFMSGESLASLFARMGVLDTFEMTSAFANLKLAPNAPPPNLQLRTRALLLRSMVDEQLVDFLEKCFDMALVLSLQIAVRDDPEVARRYQAILWQTTKLQHLRLEFSISYTWLVTGTLLDLSRLLHLQTLDLYLRASAPSDHPSNVHSPLHHAIPLIASVASLPALHTLVLHLELKSNEIPWPTYLAQLKSVAQTWDQRVLLRIVLRGVPTGMRSPAGEEVQARTVREIKGTLVELDAAGRLEVVWARSDRFWL</sequence>